<name>A0ABQ7HYM4_9MICR</name>
<comment type="caution">
    <text evidence="1">The sequence shown here is derived from an EMBL/GenBank/DDBJ whole genome shotgun (WGS) entry which is preliminary data.</text>
</comment>
<reference evidence="1 2" key="1">
    <citation type="submission" date="2019-01" db="EMBL/GenBank/DDBJ databases">
        <title>Genomes sequencing and comparative genomics of infectious freshwater microsporidia, Cucumispora dikerogammari and Thelohania contejeani.</title>
        <authorList>
            <person name="Cormier A."/>
            <person name="Giraud I."/>
            <person name="Wattier R."/>
            <person name="Teixeira M."/>
            <person name="Grandjean F."/>
            <person name="Rigaud T."/>
            <person name="Cordaux R."/>
        </authorList>
    </citation>
    <scope>NUCLEOTIDE SEQUENCE [LARGE SCALE GENOMIC DNA]</scope>
    <source>
        <strain evidence="1">T1</strain>
        <tissue evidence="1">Spores</tissue>
    </source>
</reference>
<accession>A0ABQ7HYM4</accession>
<proteinExistence type="predicted"/>
<protein>
    <submittedName>
        <fullName evidence="1">Uncharacterized protein</fullName>
    </submittedName>
</protein>
<sequence>MWKTTNKTSNEYDECLLEHLPDSIESTTFPNLKEFKDIIKCLLNWKVAGIDGIFNFFIEHVSSVHKYLYDIINDICLEGKVQTDWFYRDITYLIPKYNSSKESYFKPISCMSNLYKLTTKCVTQVMQLEVEGRGLLTDNQLDTVRRVQGAKEQAMLNLSLNKEHGHLLKSM</sequence>
<gene>
    <name evidence="1" type="ORF">TCON_1501</name>
</gene>
<evidence type="ECO:0000313" key="2">
    <source>
        <dbReference type="Proteomes" id="UP001516464"/>
    </source>
</evidence>
<keyword evidence="2" id="KW-1185">Reference proteome</keyword>
<evidence type="ECO:0000313" key="1">
    <source>
        <dbReference type="EMBL" id="KAF7683286.1"/>
    </source>
</evidence>
<organism evidence="1 2">
    <name type="scientific">Astathelohania contejeani</name>
    <dbReference type="NCBI Taxonomy" id="164912"/>
    <lineage>
        <taxon>Eukaryota</taxon>
        <taxon>Fungi</taxon>
        <taxon>Fungi incertae sedis</taxon>
        <taxon>Microsporidia</taxon>
        <taxon>Astathelohaniidae</taxon>
        <taxon>Astathelohania</taxon>
    </lineage>
</organism>
<dbReference type="Proteomes" id="UP001516464">
    <property type="component" value="Unassembled WGS sequence"/>
</dbReference>
<dbReference type="EMBL" id="SBIQ01000104">
    <property type="protein sequence ID" value="KAF7683286.1"/>
    <property type="molecule type" value="Genomic_DNA"/>
</dbReference>